<dbReference type="EC" id="1.1.1.26" evidence="7"/>
<comment type="similarity">
    <text evidence="1 4">Belongs to the D-isomer specific 2-hydroxyacid dehydrogenase family.</text>
</comment>
<accession>A0A348B4R1</accession>
<dbReference type="InterPro" id="IPR006140">
    <property type="entry name" value="D-isomer_DH_NAD-bd"/>
</dbReference>
<dbReference type="GO" id="GO:0016618">
    <property type="term" value="F:hydroxypyruvate reductase [NAD(P)H] activity"/>
    <property type="evidence" value="ECO:0007669"/>
    <property type="project" value="TreeGrafter"/>
</dbReference>
<dbReference type="Pfam" id="PF00389">
    <property type="entry name" value="2-Hacid_dh"/>
    <property type="match status" value="1"/>
</dbReference>
<evidence type="ECO:0000256" key="3">
    <source>
        <dbReference type="ARBA" id="ARBA00023027"/>
    </source>
</evidence>
<proteinExistence type="inferred from homology"/>
<reference evidence="9" key="2">
    <citation type="submission" date="2018-04" db="EMBL/GenBank/DDBJ databases">
        <title>Complete genome sequence of Sulfodiicoccus acidiphilus strain HS-1.</title>
        <authorList>
            <person name="Sakai H.D."/>
            <person name="Kurosawa N."/>
        </authorList>
    </citation>
    <scope>NUCLEOTIDE SEQUENCE [LARGE SCALE GENOMIC DNA]</scope>
    <source>
        <strain evidence="9">HS-1</strain>
    </source>
</reference>
<dbReference type="GO" id="GO:0005829">
    <property type="term" value="C:cytosol"/>
    <property type="evidence" value="ECO:0007669"/>
    <property type="project" value="TreeGrafter"/>
</dbReference>
<dbReference type="Gene3D" id="3.40.50.720">
    <property type="entry name" value="NAD(P)-binding Rossmann-like Domain"/>
    <property type="match status" value="2"/>
</dbReference>
<keyword evidence="3" id="KW-0520">NAD</keyword>
<dbReference type="Pfam" id="PF02826">
    <property type="entry name" value="2-Hacid_dh_C"/>
    <property type="match status" value="1"/>
</dbReference>
<evidence type="ECO:0000313" key="8">
    <source>
        <dbReference type="EMBL" id="GGU01245.1"/>
    </source>
</evidence>
<keyword evidence="2 4" id="KW-0560">Oxidoreductase</keyword>
<dbReference type="GO" id="GO:0051287">
    <property type="term" value="F:NAD binding"/>
    <property type="evidence" value="ECO:0007669"/>
    <property type="project" value="InterPro"/>
</dbReference>
<evidence type="ECO:0000256" key="2">
    <source>
        <dbReference type="ARBA" id="ARBA00023002"/>
    </source>
</evidence>
<dbReference type="InterPro" id="IPR050223">
    <property type="entry name" value="D-isomer_2-hydroxyacid_DH"/>
</dbReference>
<dbReference type="PANTHER" id="PTHR10996">
    <property type="entry name" value="2-HYDROXYACID DEHYDROGENASE-RELATED"/>
    <property type="match status" value="1"/>
</dbReference>
<reference evidence="8" key="1">
    <citation type="journal article" date="2014" name="Int. J. Syst. Evol. Microbiol.">
        <title>Complete genome sequence of Corynebacterium casei LMG S-19264T (=DSM 44701T), isolated from a smear-ripened cheese.</title>
        <authorList>
            <consortium name="US DOE Joint Genome Institute (JGI-PGF)"/>
            <person name="Walter F."/>
            <person name="Albersmeier A."/>
            <person name="Kalinowski J."/>
            <person name="Ruckert C."/>
        </authorList>
    </citation>
    <scope>NUCLEOTIDE SEQUENCE</scope>
    <source>
        <strain evidence="8">JCM 31740</strain>
    </source>
</reference>
<dbReference type="CDD" id="cd05301">
    <property type="entry name" value="GDH"/>
    <property type="match status" value="1"/>
</dbReference>
<evidence type="ECO:0000256" key="1">
    <source>
        <dbReference type="ARBA" id="ARBA00005854"/>
    </source>
</evidence>
<evidence type="ECO:0000256" key="4">
    <source>
        <dbReference type="RuleBase" id="RU003719"/>
    </source>
</evidence>
<reference evidence="7" key="3">
    <citation type="journal article" date="2019" name="BMC Res. Notes">
        <title>Complete genome sequence of the Sulfodiicoccus acidiphilus strain HS-1T, the first crenarchaeon that lacks polB3, isolated from an acidic hot spring in Ohwaku-dani, Hakone, Japan.</title>
        <authorList>
            <person name="Sakai H.D."/>
            <person name="Kurosawa N."/>
        </authorList>
    </citation>
    <scope>NUCLEOTIDE SEQUENCE</scope>
    <source>
        <strain evidence="7">HS-1</strain>
    </source>
</reference>
<feature type="domain" description="D-isomer specific 2-hydroxyacid dehydrogenase catalytic" evidence="5">
    <location>
        <begin position="16"/>
        <end position="314"/>
    </location>
</feature>
<name>A0A348B4R1_9CREN</name>
<dbReference type="InterPro" id="IPR036291">
    <property type="entry name" value="NAD(P)-bd_dom_sf"/>
</dbReference>
<dbReference type="InterPro" id="IPR006139">
    <property type="entry name" value="D-isomer_2_OHA_DH_cat_dom"/>
</dbReference>
<dbReference type="PROSITE" id="PS00671">
    <property type="entry name" value="D_2_HYDROXYACID_DH_3"/>
    <property type="match status" value="1"/>
</dbReference>
<dbReference type="KEGG" id="sacd:HS1genome_1552"/>
<evidence type="ECO:0000259" key="5">
    <source>
        <dbReference type="Pfam" id="PF00389"/>
    </source>
</evidence>
<evidence type="ECO:0000313" key="7">
    <source>
        <dbReference type="EMBL" id="BBD73163.1"/>
    </source>
</evidence>
<dbReference type="Proteomes" id="UP000616143">
    <property type="component" value="Unassembled WGS sequence"/>
</dbReference>
<dbReference type="EMBL" id="BMQS01000019">
    <property type="protein sequence ID" value="GGU01245.1"/>
    <property type="molecule type" value="Genomic_DNA"/>
</dbReference>
<dbReference type="OrthoDB" id="7437at2157"/>
<gene>
    <name evidence="8" type="ORF">GCM10007116_18000</name>
    <name evidence="7" type="ORF">HS1genome_1552</name>
</gene>
<dbReference type="SUPFAM" id="SSF51735">
    <property type="entry name" value="NAD(P)-binding Rossmann-fold domains"/>
    <property type="match status" value="1"/>
</dbReference>
<dbReference type="InterPro" id="IPR029753">
    <property type="entry name" value="D-isomer_DH_CS"/>
</dbReference>
<dbReference type="RefSeq" id="WP_126450304.1">
    <property type="nucleotide sequence ID" value="NZ_AP018553.1"/>
</dbReference>
<protein>
    <submittedName>
        <fullName evidence="7">D-glycerate dehydrogenase</fullName>
        <ecNumber evidence="7">1.1.1.26</ecNumber>
    </submittedName>
</protein>
<keyword evidence="9" id="KW-1185">Reference proteome</keyword>
<evidence type="ECO:0000259" key="6">
    <source>
        <dbReference type="Pfam" id="PF02826"/>
    </source>
</evidence>
<reference evidence="8" key="4">
    <citation type="submission" date="2020-09" db="EMBL/GenBank/DDBJ databases">
        <authorList>
            <person name="Sun Q."/>
            <person name="Ohkuma M."/>
        </authorList>
    </citation>
    <scope>NUCLEOTIDE SEQUENCE</scope>
    <source>
        <strain evidence="8">JCM 31740</strain>
    </source>
</reference>
<sequence>MVPKVLVTRKFFPDVFSTSGYQVEYWEGRGPVTRDRLLRGDFDALVSMLFDRIDCEVLSSPRLRLVAQYAVGYDNIDLQCATSRGIYVTNTPDVLTEATAEFTWALIMAAARRVVEGDAMVRSGKWAEHDVPWDPTLLLGMELKGKQLGVVGFGRIGLRVGEIGRAFGMNVAYWSRGRRFVPWATRMELESLFSTSDVISVNLPLTPETKHLVGERLLSLVKPTAILVNTARGPVVDTEALVRALSSGRVAAVGLDVFEEEPLPPDSPLCRFNNVVLAPHLGSATTEARRAMALTVVRNLRAFLEGDVPPTLVNREVVSFRRPGFGN</sequence>
<dbReference type="GO" id="GO:0047964">
    <property type="term" value="F:glyoxylate reductase (NADH) activity"/>
    <property type="evidence" value="ECO:0007669"/>
    <property type="project" value="UniProtKB-EC"/>
</dbReference>
<dbReference type="EMBL" id="AP018553">
    <property type="protein sequence ID" value="BBD73163.1"/>
    <property type="molecule type" value="Genomic_DNA"/>
</dbReference>
<dbReference type="PROSITE" id="PS00670">
    <property type="entry name" value="D_2_HYDROXYACID_DH_2"/>
    <property type="match status" value="1"/>
</dbReference>
<dbReference type="SUPFAM" id="SSF52283">
    <property type="entry name" value="Formate/glycerate dehydrogenase catalytic domain-like"/>
    <property type="match status" value="1"/>
</dbReference>
<dbReference type="AlphaFoldDB" id="A0A348B4R1"/>
<dbReference type="Proteomes" id="UP000276741">
    <property type="component" value="Chromosome"/>
</dbReference>
<evidence type="ECO:0000313" key="9">
    <source>
        <dbReference type="Proteomes" id="UP000276741"/>
    </source>
</evidence>
<dbReference type="PANTHER" id="PTHR10996:SF283">
    <property type="entry name" value="GLYOXYLATE_HYDROXYPYRUVATE REDUCTASE B"/>
    <property type="match status" value="1"/>
</dbReference>
<feature type="domain" description="D-isomer specific 2-hydroxyacid dehydrogenase NAD-binding" evidence="6">
    <location>
        <begin position="105"/>
        <end position="282"/>
    </location>
</feature>
<dbReference type="GeneID" id="38667056"/>
<organism evidence="7 9">
    <name type="scientific">Sulfodiicoccus acidiphilus</name>
    <dbReference type="NCBI Taxonomy" id="1670455"/>
    <lineage>
        <taxon>Archaea</taxon>
        <taxon>Thermoproteota</taxon>
        <taxon>Thermoprotei</taxon>
        <taxon>Sulfolobales</taxon>
        <taxon>Sulfolobaceae</taxon>
        <taxon>Sulfodiicoccus</taxon>
    </lineage>
</organism>
<dbReference type="GO" id="GO:0030267">
    <property type="term" value="F:glyoxylate reductase (NADPH) activity"/>
    <property type="evidence" value="ECO:0007669"/>
    <property type="project" value="TreeGrafter"/>
</dbReference>
<dbReference type="FunFam" id="3.40.50.720:FF:000203">
    <property type="entry name" value="D-3-phosphoglycerate dehydrogenase (SerA)"/>
    <property type="match status" value="1"/>
</dbReference>